<dbReference type="Proteomes" id="UP000076078">
    <property type="component" value="Unassembled WGS sequence"/>
</dbReference>
<gene>
    <name evidence="2" type="ORF">DLAC_11491</name>
</gene>
<feature type="compositionally biased region" description="Polar residues" evidence="1">
    <location>
        <begin position="599"/>
        <end position="611"/>
    </location>
</feature>
<dbReference type="STRING" id="361077.A0A152A672"/>
<organism evidence="2 3">
    <name type="scientific">Tieghemostelium lacteum</name>
    <name type="common">Slime mold</name>
    <name type="synonym">Dictyostelium lacteum</name>
    <dbReference type="NCBI Taxonomy" id="361077"/>
    <lineage>
        <taxon>Eukaryota</taxon>
        <taxon>Amoebozoa</taxon>
        <taxon>Evosea</taxon>
        <taxon>Eumycetozoa</taxon>
        <taxon>Dictyostelia</taxon>
        <taxon>Dictyosteliales</taxon>
        <taxon>Raperosteliaceae</taxon>
        <taxon>Tieghemostelium</taxon>
    </lineage>
</organism>
<feature type="region of interest" description="Disordered" evidence="1">
    <location>
        <begin position="86"/>
        <end position="105"/>
    </location>
</feature>
<feature type="compositionally biased region" description="Low complexity" evidence="1">
    <location>
        <begin position="612"/>
        <end position="623"/>
    </location>
</feature>
<dbReference type="OMA" id="MMDIFMT"/>
<reference evidence="2 3" key="1">
    <citation type="submission" date="2015-12" db="EMBL/GenBank/DDBJ databases">
        <title>Dictyostelia acquired genes for synthesis and detection of signals that induce cell-type specialization by lateral gene transfer from prokaryotes.</title>
        <authorList>
            <person name="Gloeckner G."/>
            <person name="Schaap P."/>
        </authorList>
    </citation>
    <scope>NUCLEOTIDE SEQUENCE [LARGE SCALE GENOMIC DNA]</scope>
    <source>
        <strain evidence="2 3">TK</strain>
    </source>
</reference>
<keyword evidence="3" id="KW-1185">Reference proteome</keyword>
<dbReference type="AlphaFoldDB" id="A0A152A672"/>
<dbReference type="InParanoid" id="A0A152A672"/>
<proteinExistence type="predicted"/>
<accession>A0A152A672</accession>
<feature type="compositionally biased region" description="Basic residues" evidence="1">
    <location>
        <begin position="631"/>
        <end position="644"/>
    </location>
</feature>
<dbReference type="OrthoDB" id="1923159at2759"/>
<dbReference type="FunCoup" id="A0A152A672">
    <property type="interactions" value="73"/>
</dbReference>
<evidence type="ECO:0000313" key="2">
    <source>
        <dbReference type="EMBL" id="KYR01736.1"/>
    </source>
</evidence>
<protein>
    <submittedName>
        <fullName evidence="2">Uncharacterized protein</fullName>
    </submittedName>
</protein>
<dbReference type="EMBL" id="LODT01000006">
    <property type="protein sequence ID" value="KYR01736.1"/>
    <property type="molecule type" value="Genomic_DNA"/>
</dbReference>
<evidence type="ECO:0000313" key="3">
    <source>
        <dbReference type="Proteomes" id="UP000076078"/>
    </source>
</evidence>
<evidence type="ECO:0000256" key="1">
    <source>
        <dbReference type="SAM" id="MobiDB-lite"/>
    </source>
</evidence>
<feature type="region of interest" description="Disordered" evidence="1">
    <location>
        <begin position="598"/>
        <end position="644"/>
    </location>
</feature>
<comment type="caution">
    <text evidence="2">The sequence shown here is derived from an EMBL/GenBank/DDBJ whole genome shotgun (WGS) entry which is preliminary data.</text>
</comment>
<sequence length="644" mass="74634">MNTYSFISRFLDNEIPAVTANFKEFLLKDGLLPMLISFVSQNFPKAIQGDIEVLKQQQHLEKMNKIKEQQLLQKQLEQQHLESTDGTITTSGFSNNNNNNNNITSVTNNGSTLSLEKLNISQNILAEIPMDTIKSKKVMDLFVHPSPPFISLIKEKLPLTVSCLFEIFNSESKGNIYHFCKILNCLFYQFTFDFINQLTEIQESSGKSYFQVLIDHLYHLPIQDFFVIIAKRASSSVNEYQTSNPIDTKKIQKSIQKSKVFNIISNYFTHIDNQIVNETSDQILEGSSELIIKIIEDLNIYGPDTGLPIFCFQTKEFVDSLLRIMYNEQRKYTFVQKNVALNVLSAYFKQSIDYSSKNEFQREKDSVLSPSGSSSWVLYFSINHLADISKILVDIGNDPNLKKNLSHYRLETFNLFIEMLRARTQFKRKLPNQQILPVELWYFLVDWFFQFGNIYHSKFLQLIQELFSQGHIPSIKHFCSIHLKRFISFYQSESQSECRGVILVICNYIRITSTQLPLTHCLPTFLKSNEQWIQFLPILVKDTVNQYTDDTLDDQSNYQSKLHLIDIGTEFADSIGFEDEDKKQQKNEKSNFLMIDELNPTSSTNGATAQMQYEQALSSLEQELTSEEKKNKKNKNNKQGKKKK</sequence>
<name>A0A152A672_TIELA</name>